<name>A0A8S5T325_9CAUD</name>
<dbReference type="EMBL" id="BK032730">
    <property type="protein sequence ID" value="DAF57170.1"/>
    <property type="molecule type" value="Genomic_DNA"/>
</dbReference>
<organism evidence="1">
    <name type="scientific">Myoviridae sp. ct5ra14</name>
    <dbReference type="NCBI Taxonomy" id="2827659"/>
    <lineage>
        <taxon>Viruses</taxon>
        <taxon>Duplodnaviria</taxon>
        <taxon>Heunggongvirae</taxon>
        <taxon>Uroviricota</taxon>
        <taxon>Caudoviricetes</taxon>
    </lineage>
</organism>
<proteinExistence type="predicted"/>
<evidence type="ECO:0000313" key="1">
    <source>
        <dbReference type="EMBL" id="DAF57170.1"/>
    </source>
</evidence>
<dbReference type="InterPro" id="IPR024524">
    <property type="entry name" value="DUF3800"/>
</dbReference>
<dbReference type="Pfam" id="PF12686">
    <property type="entry name" value="DUF3800"/>
    <property type="match status" value="1"/>
</dbReference>
<protein>
    <recommendedName>
        <fullName evidence="2">DUF3800 domain-containing protein</fullName>
    </recommendedName>
</protein>
<reference evidence="1" key="1">
    <citation type="journal article" date="2021" name="Proc. Natl. Acad. Sci. U.S.A.">
        <title>A Catalog of Tens of Thousands of Viruses from Human Metagenomes Reveals Hidden Associations with Chronic Diseases.</title>
        <authorList>
            <person name="Tisza M.J."/>
            <person name="Buck C.B."/>
        </authorList>
    </citation>
    <scope>NUCLEOTIDE SEQUENCE</scope>
    <source>
        <strain evidence="1">Ct5ra14</strain>
    </source>
</reference>
<evidence type="ECO:0008006" key="2">
    <source>
        <dbReference type="Google" id="ProtNLM"/>
    </source>
</evidence>
<accession>A0A8S5T325</accession>
<sequence>MATENSSYIVYVDESGDPYLDKINPDFPVFVLCFCVFKKNDYAEKVIPSLSKLKFKYFGHDMVILHERDIRKKEGIFSKLGKEAREAFLEELTAIIENAEATIISVVIHKEAHRDKYCHPYEPYSLAMRFGMERLRGFLSMHDEKGKNLHIICESRGRKEDEALRKAFHEIKEKMGVPFDLIMAPKTVNSNGLQLADLTARPIGLYCMRPDQENRTYEILKKKFWRGLSDCCVNGNGLKEFPITKAPIS</sequence>